<protein>
    <recommendedName>
        <fullName evidence="3">Alw26I/Eco31I/Esp3I family type II restriction endonuclease</fullName>
    </recommendedName>
</protein>
<accession>A0A8S0G3N2</accession>
<name>A0A8S0G3N2_ECOLX</name>
<evidence type="ECO:0008006" key="3">
    <source>
        <dbReference type="Google" id="ProtNLM"/>
    </source>
</evidence>
<proteinExistence type="predicted"/>
<organism evidence="1 2">
    <name type="scientific">Escherichia coli</name>
    <dbReference type="NCBI Taxonomy" id="562"/>
    <lineage>
        <taxon>Bacteria</taxon>
        <taxon>Pseudomonadati</taxon>
        <taxon>Pseudomonadota</taxon>
        <taxon>Gammaproteobacteria</taxon>
        <taxon>Enterobacterales</taxon>
        <taxon>Enterobacteriaceae</taxon>
        <taxon>Escherichia</taxon>
    </lineage>
</organism>
<dbReference type="Proteomes" id="UP000467488">
    <property type="component" value="Chromosome"/>
</dbReference>
<dbReference type="REBASE" id="368903">
    <property type="entry name" value="EcoE300ORF85300P"/>
</dbReference>
<evidence type="ECO:0000313" key="2">
    <source>
        <dbReference type="Proteomes" id="UP000467488"/>
    </source>
</evidence>
<sequence>MPCLDEKISGIISENSDSKNEFRTIITDLREIVTNNKEKFNLILKYLISGMSEIGKELESYWENDRYVRSIPEEFIE</sequence>
<evidence type="ECO:0000313" key="1">
    <source>
        <dbReference type="EMBL" id="BBU87129.1"/>
    </source>
</evidence>
<dbReference type="AlphaFoldDB" id="A0A8S0G3N2"/>
<gene>
    <name evidence="1" type="ORF">EIMP300_85290</name>
</gene>
<dbReference type="EMBL" id="AP022360">
    <property type="protein sequence ID" value="BBU87129.1"/>
    <property type="molecule type" value="Genomic_DNA"/>
</dbReference>
<reference evidence="1 2" key="1">
    <citation type="submission" date="2020-01" db="EMBL/GenBank/DDBJ databases">
        <title>Dynamics of blaIMP-6 dissemination in carbapenem resistant Enterobacteriacea isolated from regional surveillance in Osaka, Japan.</title>
        <authorList>
            <person name="Abe R."/>
            <person name="Akeda Y."/>
            <person name="Sugawara Y."/>
            <person name="Yamamoto N."/>
            <person name="Tomono K."/>
            <person name="Takeuchi D."/>
            <person name="Kawahara R."/>
            <person name="Hamada S."/>
        </authorList>
    </citation>
    <scope>NUCLEOTIDE SEQUENCE [LARGE SCALE GENOMIC DNA]</scope>
    <source>
        <strain evidence="1 2">E300</strain>
    </source>
</reference>